<protein>
    <submittedName>
        <fullName evidence="3">Uncharacterized protein</fullName>
    </submittedName>
</protein>
<dbReference type="EnsemblMetazoa" id="G28478.2">
    <property type="protein sequence ID" value="G28478.2:cds"/>
    <property type="gene ID" value="G28478"/>
</dbReference>
<dbReference type="PRINTS" id="PR01415">
    <property type="entry name" value="ANKYRIN"/>
</dbReference>
<feature type="repeat" description="ANK" evidence="1">
    <location>
        <begin position="207"/>
        <end position="239"/>
    </location>
</feature>
<feature type="repeat" description="ANK" evidence="1">
    <location>
        <begin position="73"/>
        <end position="105"/>
    </location>
</feature>
<dbReference type="PROSITE" id="PS50297">
    <property type="entry name" value="ANK_REP_REGION"/>
    <property type="match status" value="3"/>
</dbReference>
<dbReference type="SUPFAM" id="SSF48403">
    <property type="entry name" value="Ankyrin repeat"/>
    <property type="match status" value="1"/>
</dbReference>
<dbReference type="SMART" id="SM00248">
    <property type="entry name" value="ANK"/>
    <property type="match status" value="7"/>
</dbReference>
<reference evidence="3" key="1">
    <citation type="submission" date="2022-08" db="UniProtKB">
        <authorList>
            <consortium name="EnsemblMetazoa"/>
        </authorList>
    </citation>
    <scope>IDENTIFICATION</scope>
    <source>
        <strain evidence="3">05x7-T-G4-1.051#20</strain>
    </source>
</reference>
<name>A0A8W8LKX7_MAGGI</name>
<dbReference type="AlphaFoldDB" id="A0A8W8LKX7"/>
<feature type="compositionally biased region" description="Acidic residues" evidence="2">
    <location>
        <begin position="458"/>
        <end position="471"/>
    </location>
</feature>
<dbReference type="Proteomes" id="UP000005408">
    <property type="component" value="Unassembled WGS sequence"/>
</dbReference>
<evidence type="ECO:0000256" key="1">
    <source>
        <dbReference type="PROSITE-ProRule" id="PRU00023"/>
    </source>
</evidence>
<evidence type="ECO:0000313" key="4">
    <source>
        <dbReference type="Proteomes" id="UP000005408"/>
    </source>
</evidence>
<feature type="compositionally biased region" description="Polar residues" evidence="2">
    <location>
        <begin position="388"/>
        <end position="409"/>
    </location>
</feature>
<keyword evidence="4" id="KW-1185">Reference proteome</keyword>
<feature type="region of interest" description="Disordered" evidence="2">
    <location>
        <begin position="267"/>
        <end position="486"/>
    </location>
</feature>
<evidence type="ECO:0000256" key="2">
    <source>
        <dbReference type="SAM" id="MobiDB-lite"/>
    </source>
</evidence>
<dbReference type="InterPro" id="IPR036770">
    <property type="entry name" value="Ankyrin_rpt-contain_sf"/>
</dbReference>
<feature type="repeat" description="ANK" evidence="1">
    <location>
        <begin position="139"/>
        <end position="171"/>
    </location>
</feature>
<feature type="compositionally biased region" description="Polar residues" evidence="2">
    <location>
        <begin position="291"/>
        <end position="306"/>
    </location>
</feature>
<evidence type="ECO:0000313" key="3">
    <source>
        <dbReference type="EnsemblMetazoa" id="G28478.2:cds"/>
    </source>
</evidence>
<dbReference type="InterPro" id="IPR002110">
    <property type="entry name" value="Ankyrin_rpt"/>
</dbReference>
<proteinExistence type="predicted"/>
<dbReference type="PANTHER" id="PTHR24147:SF53">
    <property type="entry name" value="ANKYRIN REPEAT DOMAIN 26"/>
    <property type="match status" value="1"/>
</dbReference>
<feature type="compositionally biased region" description="Acidic residues" evidence="2">
    <location>
        <begin position="369"/>
        <end position="384"/>
    </location>
</feature>
<feature type="compositionally biased region" description="Polar residues" evidence="2">
    <location>
        <begin position="325"/>
        <end position="335"/>
    </location>
</feature>
<sequence>MKKFFNTIKKKTQGKGSYDPQEAAASGGASGGSEAGYEVREKDLPKLHKAAWTGDLSKVVQLVKKDTSALDKENRTALHLACAKGHADIVKVLLEWHAKSNIGDSEAKTPLLKAVECGHDDCVKLLIDHNAHVDAVDKSGNSGLHLAVLYNHPKIVKLLTSKGANVNIKNKTEEGFAPLHMSIQLKRDEITRALLIAKANPDVQDNLGRTPLMIACYDGAITPIRMLLQFNAQTIIKDKKGFTAEDMANMTGQYAASQLLSDHSMKLRRSAGGSSLAGSITPRDTPRGSVGPSSASTTPRDPSLTNMLPVDNNDRAYDSEEETTQSRVSHSQQDDSWADDSVSLGPEGKKKEEAPRISLAAKLGKFVDSEPEDEDLEEEEEYAEDQQVPPSNLPGRQQQGSVKSNQSHTSVEDNIPYDEDQEEDEEEEDREETPAKKRTISANRVSFRDESEIREITDDNDTTDVDEDDESGSGPKRPKLDHQQVT</sequence>
<keyword evidence="1" id="KW-0040">ANK repeat</keyword>
<feature type="compositionally biased region" description="Basic residues" evidence="2">
    <location>
        <begin position="1"/>
        <end position="13"/>
    </location>
</feature>
<accession>A0A8W8LKX7</accession>
<feature type="compositionally biased region" description="Low complexity" evidence="2">
    <location>
        <begin position="270"/>
        <end position="279"/>
    </location>
</feature>
<feature type="compositionally biased region" description="Acidic residues" evidence="2">
    <location>
        <begin position="415"/>
        <end position="431"/>
    </location>
</feature>
<feature type="compositionally biased region" description="Basic and acidic residues" evidence="2">
    <location>
        <begin position="446"/>
        <end position="457"/>
    </location>
</feature>
<dbReference type="InterPro" id="IPR050657">
    <property type="entry name" value="Ankyrin_repeat_domain"/>
</dbReference>
<dbReference type="Pfam" id="PF12796">
    <property type="entry name" value="Ank_2"/>
    <property type="match status" value="2"/>
</dbReference>
<organism evidence="3 4">
    <name type="scientific">Magallana gigas</name>
    <name type="common">Pacific oyster</name>
    <name type="synonym">Crassostrea gigas</name>
    <dbReference type="NCBI Taxonomy" id="29159"/>
    <lineage>
        <taxon>Eukaryota</taxon>
        <taxon>Metazoa</taxon>
        <taxon>Spiralia</taxon>
        <taxon>Lophotrochozoa</taxon>
        <taxon>Mollusca</taxon>
        <taxon>Bivalvia</taxon>
        <taxon>Autobranchia</taxon>
        <taxon>Pteriomorphia</taxon>
        <taxon>Ostreida</taxon>
        <taxon>Ostreoidea</taxon>
        <taxon>Ostreidae</taxon>
        <taxon>Magallana</taxon>
    </lineage>
</organism>
<dbReference type="PANTHER" id="PTHR24147">
    <property type="entry name" value="ANKYRIN REPEAT DOMAIN 36-RELATED"/>
    <property type="match status" value="1"/>
</dbReference>
<dbReference type="Pfam" id="PF00023">
    <property type="entry name" value="Ank"/>
    <property type="match status" value="1"/>
</dbReference>
<dbReference type="Gene3D" id="1.25.40.20">
    <property type="entry name" value="Ankyrin repeat-containing domain"/>
    <property type="match status" value="2"/>
</dbReference>
<feature type="region of interest" description="Disordered" evidence="2">
    <location>
        <begin position="1"/>
        <end position="37"/>
    </location>
</feature>
<dbReference type="PROSITE" id="PS50088">
    <property type="entry name" value="ANK_REPEAT"/>
    <property type="match status" value="5"/>
</dbReference>
<feature type="repeat" description="ANK" evidence="1">
    <location>
        <begin position="106"/>
        <end position="138"/>
    </location>
</feature>
<feature type="repeat" description="ANK" evidence="1">
    <location>
        <begin position="174"/>
        <end position="206"/>
    </location>
</feature>